<sequence length="86" mass="9422">MAIFVSHPWAVLPVAAGFAGLWAWRRQSLAATAAALWLAYGAYEHLMLTRVLCSGECNIRIDLLVVYPALAVIGLAALVRTFLPRR</sequence>
<keyword evidence="1" id="KW-0472">Membrane</keyword>
<gene>
    <name evidence="2" type="ORF">IM787_14140</name>
</gene>
<evidence type="ECO:0000256" key="1">
    <source>
        <dbReference type="SAM" id="Phobius"/>
    </source>
</evidence>
<dbReference type="Proteomes" id="UP000806285">
    <property type="component" value="Unassembled WGS sequence"/>
</dbReference>
<name>A0ABR9S5A8_9BURK</name>
<keyword evidence="1" id="KW-0812">Transmembrane</keyword>
<keyword evidence="1" id="KW-1133">Transmembrane helix</keyword>
<feature type="transmembrane region" description="Helical" evidence="1">
    <location>
        <begin position="64"/>
        <end position="83"/>
    </location>
</feature>
<accession>A0ABR9S5A8</accession>
<organism evidence="2 3">
    <name type="scientific">Ramlibacter pallidus</name>
    <dbReference type="NCBI Taxonomy" id="2780087"/>
    <lineage>
        <taxon>Bacteria</taxon>
        <taxon>Pseudomonadati</taxon>
        <taxon>Pseudomonadota</taxon>
        <taxon>Betaproteobacteria</taxon>
        <taxon>Burkholderiales</taxon>
        <taxon>Comamonadaceae</taxon>
        <taxon>Ramlibacter</taxon>
    </lineage>
</organism>
<dbReference type="RefSeq" id="WP_193677327.1">
    <property type="nucleotide sequence ID" value="NZ_JADDIV010000004.1"/>
</dbReference>
<protein>
    <submittedName>
        <fullName evidence="2">Uncharacterized protein</fullName>
    </submittedName>
</protein>
<evidence type="ECO:0000313" key="2">
    <source>
        <dbReference type="EMBL" id="MBE7368696.1"/>
    </source>
</evidence>
<dbReference type="EMBL" id="JADDIV010000004">
    <property type="protein sequence ID" value="MBE7368696.1"/>
    <property type="molecule type" value="Genomic_DNA"/>
</dbReference>
<feature type="transmembrane region" description="Helical" evidence="1">
    <location>
        <begin position="6"/>
        <end position="24"/>
    </location>
</feature>
<reference evidence="2 3" key="1">
    <citation type="submission" date="2020-10" db="EMBL/GenBank/DDBJ databases">
        <title>Ramlibacter sp. HM2 16S ribosomal RNA gene Genome sequencing and assembly.</title>
        <authorList>
            <person name="Kang M."/>
        </authorList>
    </citation>
    <scope>NUCLEOTIDE SEQUENCE [LARGE SCALE GENOMIC DNA]</scope>
    <source>
        <strain evidence="2 3">HM2</strain>
    </source>
</reference>
<proteinExistence type="predicted"/>
<feature type="transmembrane region" description="Helical" evidence="1">
    <location>
        <begin position="31"/>
        <end position="52"/>
    </location>
</feature>
<evidence type="ECO:0000313" key="3">
    <source>
        <dbReference type="Proteomes" id="UP000806285"/>
    </source>
</evidence>
<comment type="caution">
    <text evidence="2">The sequence shown here is derived from an EMBL/GenBank/DDBJ whole genome shotgun (WGS) entry which is preliminary data.</text>
</comment>
<keyword evidence="3" id="KW-1185">Reference proteome</keyword>